<reference evidence="7 8" key="1">
    <citation type="submission" date="2022-10" db="EMBL/GenBank/DDBJ databases">
        <title>Defluviimonas sp. nov., isolated from ocean surface sediments.</title>
        <authorList>
            <person name="He W."/>
            <person name="Wang L."/>
            <person name="Zhang D.-F."/>
        </authorList>
    </citation>
    <scope>NUCLEOTIDE SEQUENCE [LARGE SCALE GENOMIC DNA]</scope>
    <source>
        <strain evidence="7 8">WL0024</strain>
    </source>
</reference>
<evidence type="ECO:0000313" key="8">
    <source>
        <dbReference type="Proteomes" id="UP001209535"/>
    </source>
</evidence>
<evidence type="ECO:0000259" key="5">
    <source>
        <dbReference type="Pfam" id="PF02775"/>
    </source>
</evidence>
<evidence type="ECO:0000313" key="7">
    <source>
        <dbReference type="EMBL" id="MCU9850020.1"/>
    </source>
</evidence>
<keyword evidence="7" id="KW-0456">Lyase</keyword>
<dbReference type="EC" id="4.1.1.75" evidence="7"/>
<dbReference type="CDD" id="cd07035">
    <property type="entry name" value="TPP_PYR_POX_like"/>
    <property type="match status" value="1"/>
</dbReference>
<organism evidence="7 8">
    <name type="scientific">Albidovulum salinarum</name>
    <dbReference type="NCBI Taxonomy" id="2984153"/>
    <lineage>
        <taxon>Bacteria</taxon>
        <taxon>Pseudomonadati</taxon>
        <taxon>Pseudomonadota</taxon>
        <taxon>Alphaproteobacteria</taxon>
        <taxon>Rhodobacterales</taxon>
        <taxon>Paracoccaceae</taxon>
        <taxon>Albidovulum</taxon>
    </lineage>
</organism>
<evidence type="ECO:0000256" key="1">
    <source>
        <dbReference type="ARBA" id="ARBA00007812"/>
    </source>
</evidence>
<dbReference type="EMBL" id="JAOVQO010000020">
    <property type="protein sequence ID" value="MCU9850020.1"/>
    <property type="molecule type" value="Genomic_DNA"/>
</dbReference>
<dbReference type="PANTHER" id="PTHR18968">
    <property type="entry name" value="THIAMINE PYROPHOSPHATE ENZYMES"/>
    <property type="match status" value="1"/>
</dbReference>
<dbReference type="InterPro" id="IPR012001">
    <property type="entry name" value="Thiamin_PyroP_enz_TPP-bd_dom"/>
</dbReference>
<name>A0ABT2X7U6_9RHOB</name>
<feature type="domain" description="Thiamine pyrophosphate enzyme central" evidence="4">
    <location>
        <begin position="195"/>
        <end position="325"/>
    </location>
</feature>
<dbReference type="Gene3D" id="3.40.50.1220">
    <property type="entry name" value="TPP-binding domain"/>
    <property type="match status" value="1"/>
</dbReference>
<evidence type="ECO:0000259" key="4">
    <source>
        <dbReference type="Pfam" id="PF00205"/>
    </source>
</evidence>
<dbReference type="InterPro" id="IPR029035">
    <property type="entry name" value="DHS-like_NAD/FAD-binding_dom"/>
</dbReference>
<dbReference type="Pfam" id="PF00205">
    <property type="entry name" value="TPP_enzyme_M"/>
    <property type="match status" value="1"/>
</dbReference>
<feature type="domain" description="Thiamine pyrophosphate enzyme TPP-binding" evidence="5">
    <location>
        <begin position="390"/>
        <end position="527"/>
    </location>
</feature>
<comment type="caution">
    <text evidence="7">The sequence shown here is derived from an EMBL/GenBank/DDBJ whole genome shotgun (WGS) entry which is preliminary data.</text>
</comment>
<keyword evidence="8" id="KW-1185">Reference proteome</keyword>
<dbReference type="SUPFAM" id="SSF52467">
    <property type="entry name" value="DHS-like NAD/FAD-binding domain"/>
    <property type="match status" value="1"/>
</dbReference>
<dbReference type="Pfam" id="PF02776">
    <property type="entry name" value="TPP_enzyme_N"/>
    <property type="match status" value="1"/>
</dbReference>
<comment type="similarity">
    <text evidence="1 3">Belongs to the TPP enzyme family.</text>
</comment>
<accession>A0ABT2X7U6</accession>
<protein>
    <submittedName>
        <fullName evidence="7">5-guanidino-2-oxopentanoate decarboxylase</fullName>
        <ecNumber evidence="7">4.1.1.75</ecNumber>
    </submittedName>
</protein>
<proteinExistence type="inferred from homology"/>
<sequence length="535" mass="55962">MSMTCGEATMRLLARYGVTTVFGIPGVHTLDLCRGLSGGANAGAIRHVQTRNEQGAGFMAEGWARATGEVGVAVVISGPGVTNAATAVGQCYADSLPMLLVSAEPEARTIGKGWGVLHEITEQKRATEPLCAFSATARRAADVPDLMARAFSIFASQRPRPCHISLPIDVQAEMVEEIWEPVALPARPAPAPAQIAEAARMLRAATCPVIMIGGGAAGAAGDLTAIADTLGAVVIASTAGKGIVADDHPLSLSASTVRPEVQAFLPEADVILAVGTELSETDSFIERMELRGRIIRVDIDPAKISDLYPATLGIVADAGSAMAALRVALAEVPGRDRDGVARVAGLRARIAANLSGSERRHAKLLALLDRIAPEGTVWAGDACQLVYTGAFAMPVRKPRHWFYPAGFCALGNALPNGIGAKLARPDAPVAVLAGDGGFMFTMPELVTAAEARLALPIVIWENGGLKQIQDDMDLRDIARVGVEGINPDFVALAQACHCHGTYADSAAAFTEAFQGAFETDRPTVIVVRENDAWLS</sequence>
<dbReference type="SUPFAM" id="SSF52518">
    <property type="entry name" value="Thiamin diphosphate-binding fold (THDP-binding)"/>
    <property type="match status" value="2"/>
</dbReference>
<keyword evidence="2 3" id="KW-0786">Thiamine pyrophosphate</keyword>
<dbReference type="Gene3D" id="3.40.50.970">
    <property type="match status" value="2"/>
</dbReference>
<dbReference type="RefSeq" id="WP_263339502.1">
    <property type="nucleotide sequence ID" value="NZ_JAOVQO010000020.1"/>
</dbReference>
<gene>
    <name evidence="7" type="ORF">OEZ60_18630</name>
</gene>
<dbReference type="CDD" id="cd00568">
    <property type="entry name" value="TPP_enzymes"/>
    <property type="match status" value="1"/>
</dbReference>
<dbReference type="InterPro" id="IPR045229">
    <property type="entry name" value="TPP_enz"/>
</dbReference>
<dbReference type="InterPro" id="IPR012000">
    <property type="entry name" value="Thiamin_PyroP_enz_cen_dom"/>
</dbReference>
<dbReference type="Pfam" id="PF02775">
    <property type="entry name" value="TPP_enzyme_C"/>
    <property type="match status" value="1"/>
</dbReference>
<dbReference type="Proteomes" id="UP001209535">
    <property type="component" value="Unassembled WGS sequence"/>
</dbReference>
<dbReference type="GO" id="GO:0047435">
    <property type="term" value="F:5-guanidino-2-oxopentanoate decarboxylase activity"/>
    <property type="evidence" value="ECO:0007669"/>
    <property type="project" value="UniProtKB-EC"/>
</dbReference>
<feature type="domain" description="Thiamine pyrophosphate enzyme N-terminal TPP-binding" evidence="6">
    <location>
        <begin position="3"/>
        <end position="114"/>
    </location>
</feature>
<evidence type="ECO:0000256" key="2">
    <source>
        <dbReference type="ARBA" id="ARBA00023052"/>
    </source>
</evidence>
<dbReference type="InterPro" id="IPR011766">
    <property type="entry name" value="TPP_enzyme_TPP-bd"/>
</dbReference>
<dbReference type="NCBIfam" id="NF005712">
    <property type="entry name" value="PRK07524.1"/>
    <property type="match status" value="1"/>
</dbReference>
<evidence type="ECO:0000259" key="6">
    <source>
        <dbReference type="Pfam" id="PF02776"/>
    </source>
</evidence>
<dbReference type="PANTHER" id="PTHR18968:SF13">
    <property type="entry name" value="ACETOLACTATE SYNTHASE CATALYTIC SUBUNIT, MITOCHONDRIAL"/>
    <property type="match status" value="1"/>
</dbReference>
<evidence type="ECO:0000256" key="3">
    <source>
        <dbReference type="RuleBase" id="RU362132"/>
    </source>
</evidence>
<dbReference type="InterPro" id="IPR029061">
    <property type="entry name" value="THDP-binding"/>
</dbReference>